<feature type="chain" id="PRO_5011756980" evidence="1">
    <location>
        <begin position="25"/>
        <end position="187"/>
    </location>
</feature>
<dbReference type="EMBL" id="FOYL01000002">
    <property type="protein sequence ID" value="SFR02766.1"/>
    <property type="molecule type" value="Genomic_DNA"/>
</dbReference>
<evidence type="ECO:0000256" key="1">
    <source>
        <dbReference type="SAM" id="SignalP"/>
    </source>
</evidence>
<name>A0A1I6DBC9_9PSEU</name>
<dbReference type="RefSeq" id="WP_143138527.1">
    <property type="nucleotide sequence ID" value="NZ_FOYL01000002.1"/>
</dbReference>
<dbReference type="AlphaFoldDB" id="A0A1I6DBC9"/>
<protein>
    <submittedName>
        <fullName evidence="2">Uncharacterized protein</fullName>
    </submittedName>
</protein>
<dbReference type="Proteomes" id="UP000198583">
    <property type="component" value="Unassembled WGS sequence"/>
</dbReference>
<dbReference type="STRING" id="84724.SAMN04488564_102173"/>
<keyword evidence="3" id="KW-1185">Reference proteome</keyword>
<organism evidence="2 3">
    <name type="scientific">Lentzea waywayandensis</name>
    <dbReference type="NCBI Taxonomy" id="84724"/>
    <lineage>
        <taxon>Bacteria</taxon>
        <taxon>Bacillati</taxon>
        <taxon>Actinomycetota</taxon>
        <taxon>Actinomycetes</taxon>
        <taxon>Pseudonocardiales</taxon>
        <taxon>Pseudonocardiaceae</taxon>
        <taxon>Lentzea</taxon>
    </lineage>
</organism>
<keyword evidence="1" id="KW-0732">Signal</keyword>
<gene>
    <name evidence="2" type="ORF">SAMN04488564_102173</name>
</gene>
<feature type="signal peptide" evidence="1">
    <location>
        <begin position="1"/>
        <end position="24"/>
    </location>
</feature>
<evidence type="ECO:0000313" key="2">
    <source>
        <dbReference type="EMBL" id="SFR02766.1"/>
    </source>
</evidence>
<sequence>MKTKILAALAAGAALIAVAAPAHAETLGANSGGTFTVAPGEDDATAAQRVAQHAEQVHAMTPANNLCTGTWNHAVSTVTFQRAPGGTLAWGFWLTNTAKANLGPVATVSMPYAYVNGKAINPPYSPHTQGSGYNFHGSVNRYQFIGGSAGTIATGNKLTFYWFIKGSKPNTAADRYITCQVPTPGSA</sequence>
<dbReference type="OrthoDB" id="4171562at2"/>
<proteinExistence type="predicted"/>
<accession>A0A1I6DBC9</accession>
<evidence type="ECO:0000313" key="3">
    <source>
        <dbReference type="Proteomes" id="UP000198583"/>
    </source>
</evidence>
<reference evidence="3" key="1">
    <citation type="submission" date="2016-10" db="EMBL/GenBank/DDBJ databases">
        <authorList>
            <person name="Varghese N."/>
            <person name="Submissions S."/>
        </authorList>
    </citation>
    <scope>NUCLEOTIDE SEQUENCE [LARGE SCALE GENOMIC DNA]</scope>
    <source>
        <strain evidence="3">DSM 44232</strain>
    </source>
</reference>